<dbReference type="AlphaFoldDB" id="A0AA40ALA3"/>
<keyword evidence="2" id="KW-1185">Reference proteome</keyword>
<proteinExistence type="predicted"/>
<evidence type="ECO:0000313" key="1">
    <source>
        <dbReference type="EMBL" id="KAK0717938.1"/>
    </source>
</evidence>
<dbReference type="GeneID" id="85317570"/>
<comment type="caution">
    <text evidence="1">The sequence shown here is derived from an EMBL/GenBank/DDBJ whole genome shotgun (WGS) entry which is preliminary data.</text>
</comment>
<name>A0AA40ALA3_9PEZI</name>
<accession>A0AA40ALA3</accession>
<sequence>MQLKTDFDAATLGPDATEAKNGGYDSVASVNGFLNDRLSICIRSGHRMSDDMPEYNFKHIYGQASTRLPSDATKAYIRIQIAAEALWPLLVPVFNQAEKVACCLMLASTILHELAHAAHFAGGLLCRHADAPPADLPRQLQGLNDAARRALKQLFKTGHMGWQEPYWDDEPVAELGWAFEKQLWGGGALPENSDNCARPCYGRRRLFGELAGSRPASESRQKRADIAHPPLPIETYMSFVPLEKPIRFFKEELWSEAWPKYGHRALNLYDGGQISVLTRRQRPASADVYRAFGHQDGRLMMAALSRLEQAGYPIVHMYLTQMILDRLQPATAMRKWRYLSNVWPLRSAQLNKLLAVFNTQSILGSRACLKLVALNSTRAVKTTASADMKKAVDSAIGTITDIHNFLVEEIQQAQIHVREFLTASVGLRQDLYKLGGLQLYQVLHDDLEETIDYVVKHINAILGCVERLRGPIDLKPLAVKLRVAASELARTGTLCRDTSKFLKPGTRYLTDTGQVFDQGHQSLETVGHSQWLKRVEILEKMAAKEILLAPPVVRGLIEKFFDVTGFSRPPDPPASASEEVANIKAKIKSMVANRSFGKTPSRWDATAKVFESVPPAIPLIGPEGRCKYPPVKPPLPDGDAGQTRHKNKHIWF</sequence>
<evidence type="ECO:0000313" key="2">
    <source>
        <dbReference type="Proteomes" id="UP001172101"/>
    </source>
</evidence>
<protein>
    <submittedName>
        <fullName evidence="1">Uncharacterized protein</fullName>
    </submittedName>
</protein>
<dbReference type="EMBL" id="JAUIRO010000004">
    <property type="protein sequence ID" value="KAK0717938.1"/>
    <property type="molecule type" value="Genomic_DNA"/>
</dbReference>
<dbReference type="RefSeq" id="XP_060296731.1">
    <property type="nucleotide sequence ID" value="XM_060434300.1"/>
</dbReference>
<gene>
    <name evidence="1" type="ORF">B0T26DRAFT_309272</name>
</gene>
<organism evidence="1 2">
    <name type="scientific">Lasiosphaeria miniovina</name>
    <dbReference type="NCBI Taxonomy" id="1954250"/>
    <lineage>
        <taxon>Eukaryota</taxon>
        <taxon>Fungi</taxon>
        <taxon>Dikarya</taxon>
        <taxon>Ascomycota</taxon>
        <taxon>Pezizomycotina</taxon>
        <taxon>Sordariomycetes</taxon>
        <taxon>Sordariomycetidae</taxon>
        <taxon>Sordariales</taxon>
        <taxon>Lasiosphaeriaceae</taxon>
        <taxon>Lasiosphaeria</taxon>
    </lineage>
</organism>
<reference evidence="1" key="1">
    <citation type="submission" date="2023-06" db="EMBL/GenBank/DDBJ databases">
        <title>Genome-scale phylogeny and comparative genomics of the fungal order Sordariales.</title>
        <authorList>
            <consortium name="Lawrence Berkeley National Laboratory"/>
            <person name="Hensen N."/>
            <person name="Bonometti L."/>
            <person name="Westerberg I."/>
            <person name="Brannstrom I.O."/>
            <person name="Guillou S."/>
            <person name="Cros-Aarteil S."/>
            <person name="Calhoun S."/>
            <person name="Haridas S."/>
            <person name="Kuo A."/>
            <person name="Mondo S."/>
            <person name="Pangilinan J."/>
            <person name="Riley R."/>
            <person name="LaButti K."/>
            <person name="Andreopoulos B."/>
            <person name="Lipzen A."/>
            <person name="Chen C."/>
            <person name="Yanf M."/>
            <person name="Daum C."/>
            <person name="Ng V."/>
            <person name="Clum A."/>
            <person name="Steindorff A."/>
            <person name="Ohm R."/>
            <person name="Martin F."/>
            <person name="Silar P."/>
            <person name="Natvig D."/>
            <person name="Lalanne C."/>
            <person name="Gautier V."/>
            <person name="Ament-velasquez S.L."/>
            <person name="Kruys A."/>
            <person name="Hutchinson M.I."/>
            <person name="Powell A.J."/>
            <person name="Barry K."/>
            <person name="Miller A.N."/>
            <person name="Grigoriev I.V."/>
            <person name="Debuchy R."/>
            <person name="Gladieux P."/>
            <person name="Thoren M.H."/>
            <person name="Johannesson H."/>
        </authorList>
    </citation>
    <scope>NUCLEOTIDE SEQUENCE</scope>
    <source>
        <strain evidence="1">SMH2392-1A</strain>
    </source>
</reference>
<dbReference type="Proteomes" id="UP001172101">
    <property type="component" value="Unassembled WGS sequence"/>
</dbReference>